<comment type="caution">
    <text evidence="2">The sequence shown here is derived from an EMBL/GenBank/DDBJ whole genome shotgun (WGS) entry which is preliminary data.</text>
</comment>
<keyword evidence="3" id="KW-1185">Reference proteome</keyword>
<dbReference type="InterPro" id="IPR036237">
    <property type="entry name" value="Xyl_isomerase-like_sf"/>
</dbReference>
<gene>
    <name evidence="2" type="ORF">V5F30_16290</name>
</gene>
<keyword evidence="2" id="KW-0413">Isomerase</keyword>
<dbReference type="PANTHER" id="PTHR12110">
    <property type="entry name" value="HYDROXYPYRUVATE ISOMERASE"/>
    <property type="match status" value="1"/>
</dbReference>
<dbReference type="Proteomes" id="UP001604043">
    <property type="component" value="Unassembled WGS sequence"/>
</dbReference>
<dbReference type="Gene3D" id="3.20.20.150">
    <property type="entry name" value="Divalent-metal-dependent TIM barrel enzymes"/>
    <property type="match status" value="1"/>
</dbReference>
<feature type="domain" description="Xylose isomerase-like TIM barrel" evidence="1">
    <location>
        <begin position="28"/>
        <end position="270"/>
    </location>
</feature>
<accession>A0ABW6ZKI7</accession>
<dbReference type="GO" id="GO:0016853">
    <property type="term" value="F:isomerase activity"/>
    <property type="evidence" value="ECO:0007669"/>
    <property type="project" value="UniProtKB-KW"/>
</dbReference>
<dbReference type="PANTHER" id="PTHR12110:SF53">
    <property type="entry name" value="BLR5974 PROTEIN"/>
    <property type="match status" value="1"/>
</dbReference>
<evidence type="ECO:0000313" key="2">
    <source>
        <dbReference type="EMBL" id="MFG1253772.1"/>
    </source>
</evidence>
<evidence type="ECO:0000313" key="3">
    <source>
        <dbReference type="Proteomes" id="UP001604043"/>
    </source>
</evidence>
<dbReference type="EMBL" id="JBAFUR010000004">
    <property type="protein sequence ID" value="MFG1253772.1"/>
    <property type="molecule type" value="Genomic_DNA"/>
</dbReference>
<reference evidence="2 3" key="1">
    <citation type="submission" date="2024-02" db="EMBL/GenBank/DDBJ databases">
        <title>Expansion and revision of Xanthobacter and proposal of Roseixanthobacter gen. nov.</title>
        <authorList>
            <person name="Soltysiak M.P.M."/>
            <person name="Jalihal A."/>
            <person name="Ory A."/>
            <person name="Chrisophersen C."/>
            <person name="Lee A.D."/>
            <person name="Boulton J."/>
            <person name="Springer M."/>
        </authorList>
    </citation>
    <scope>NUCLEOTIDE SEQUENCE [LARGE SCALE GENOMIC DNA]</scope>
    <source>
        <strain evidence="2 3">CB5</strain>
    </source>
</reference>
<organism evidence="2 3">
    <name type="scientific">Xanthobacter aminoxidans</name>
    <dbReference type="NCBI Taxonomy" id="186280"/>
    <lineage>
        <taxon>Bacteria</taxon>
        <taxon>Pseudomonadati</taxon>
        <taxon>Pseudomonadota</taxon>
        <taxon>Alphaproteobacteria</taxon>
        <taxon>Hyphomicrobiales</taxon>
        <taxon>Xanthobacteraceae</taxon>
        <taxon>Xanthobacter</taxon>
    </lineage>
</organism>
<name>A0ABW6ZKI7_9HYPH</name>
<proteinExistence type="predicted"/>
<dbReference type="RefSeq" id="WP_051678920.1">
    <property type="nucleotide sequence ID" value="NZ_JBAFUR010000004.1"/>
</dbReference>
<dbReference type="Pfam" id="PF01261">
    <property type="entry name" value="AP_endonuc_2"/>
    <property type="match status" value="1"/>
</dbReference>
<sequence length="284" mass="30279">MNRTPPTASFGINTYSYTFSRPAAACVRSAAEAGYCGIELMIYPGHLWEGAPGDAGPAAVRRALEETELAAVSVNGPNIDLNIAAAVEEMRAYSLRTLESHIRIASEIGARFLVLGPGKANPLFPLDREILLGHLFAALDRLLPLADHCGVKISVENMPFAFLPSATDILDALAAYGHPGIGVIYDVANAHFIGEDPCAGLRLMQQRLDLVHLSDTTRTLYRHDPIGMGDVDFAAVPPVLAEIGYDRATMLEIISRRPDDDIAEGAARLAAMGFGPPYGPDAGA</sequence>
<dbReference type="InterPro" id="IPR050312">
    <property type="entry name" value="IolE/XylAMocC-like"/>
</dbReference>
<evidence type="ECO:0000259" key="1">
    <source>
        <dbReference type="Pfam" id="PF01261"/>
    </source>
</evidence>
<dbReference type="InterPro" id="IPR013022">
    <property type="entry name" value="Xyl_isomerase-like_TIM-brl"/>
</dbReference>
<dbReference type="SUPFAM" id="SSF51658">
    <property type="entry name" value="Xylose isomerase-like"/>
    <property type="match status" value="1"/>
</dbReference>
<protein>
    <submittedName>
        <fullName evidence="2">Sugar phosphate isomerase/epimerase family protein</fullName>
    </submittedName>
</protein>